<proteinExistence type="predicted"/>
<feature type="compositionally biased region" description="Low complexity" evidence="1">
    <location>
        <begin position="8"/>
        <end position="22"/>
    </location>
</feature>
<accession>A0A5M9JMY0</accession>
<reference evidence="2 3" key="1">
    <citation type="submission" date="2019-06" db="EMBL/GenBank/DDBJ databases">
        <title>Genome Sequence of the Brown Rot Fungal Pathogen Monilinia fructicola.</title>
        <authorList>
            <person name="De Miccolis Angelini R.M."/>
            <person name="Landi L."/>
            <person name="Abate D."/>
            <person name="Pollastro S."/>
            <person name="Romanazzi G."/>
            <person name="Faretra F."/>
        </authorList>
    </citation>
    <scope>NUCLEOTIDE SEQUENCE [LARGE SCALE GENOMIC DNA]</scope>
    <source>
        <strain evidence="2 3">Mfrc123</strain>
    </source>
</reference>
<dbReference type="Proteomes" id="UP000322873">
    <property type="component" value="Unassembled WGS sequence"/>
</dbReference>
<evidence type="ECO:0000256" key="1">
    <source>
        <dbReference type="SAM" id="MobiDB-lite"/>
    </source>
</evidence>
<protein>
    <submittedName>
        <fullName evidence="2">Uncharacterized protein</fullName>
    </submittedName>
</protein>
<evidence type="ECO:0000313" key="2">
    <source>
        <dbReference type="EMBL" id="KAA8569339.1"/>
    </source>
</evidence>
<feature type="region of interest" description="Disordered" evidence="1">
    <location>
        <begin position="126"/>
        <end position="149"/>
    </location>
</feature>
<dbReference type="EMBL" id="VICG01000008">
    <property type="protein sequence ID" value="KAA8569339.1"/>
    <property type="molecule type" value="Genomic_DNA"/>
</dbReference>
<organism evidence="2 3">
    <name type="scientific">Monilinia fructicola</name>
    <name type="common">Brown rot fungus</name>
    <name type="synonym">Ciboria fructicola</name>
    <dbReference type="NCBI Taxonomy" id="38448"/>
    <lineage>
        <taxon>Eukaryota</taxon>
        <taxon>Fungi</taxon>
        <taxon>Dikarya</taxon>
        <taxon>Ascomycota</taxon>
        <taxon>Pezizomycotina</taxon>
        <taxon>Leotiomycetes</taxon>
        <taxon>Helotiales</taxon>
        <taxon>Sclerotiniaceae</taxon>
        <taxon>Monilinia</taxon>
    </lineage>
</organism>
<gene>
    <name evidence="2" type="ORF">EYC84_000991</name>
</gene>
<name>A0A5M9JMY0_MONFR</name>
<sequence length="172" mass="19469">MPRTTSVARALPRAARAPSRNLAGRERLPLRDSEGRVTMMGLGDLARDPLSTWSIVDRDMLEAIQKTVGAEEHEEEEKGKASAAVQLLLYAPIRKSVNIPFAQDVSISEHRSRRAYLRPSYATKNHSANLHLKRKKRSNKEDYPRTLANSKCPHHKHRIIFNFAKPLRNTGV</sequence>
<dbReference type="AlphaFoldDB" id="A0A5M9JMY0"/>
<evidence type="ECO:0000313" key="3">
    <source>
        <dbReference type="Proteomes" id="UP000322873"/>
    </source>
</evidence>
<feature type="region of interest" description="Disordered" evidence="1">
    <location>
        <begin position="1"/>
        <end position="23"/>
    </location>
</feature>
<keyword evidence="3" id="KW-1185">Reference proteome</keyword>
<comment type="caution">
    <text evidence="2">The sequence shown here is derived from an EMBL/GenBank/DDBJ whole genome shotgun (WGS) entry which is preliminary data.</text>
</comment>